<organism evidence="1 2">
    <name type="scientific">Camellia sinensis</name>
    <name type="common">Tea plant</name>
    <name type="synonym">Thea sinensis</name>
    <dbReference type="NCBI Taxonomy" id="4442"/>
    <lineage>
        <taxon>Eukaryota</taxon>
        <taxon>Viridiplantae</taxon>
        <taxon>Streptophyta</taxon>
        <taxon>Embryophyta</taxon>
        <taxon>Tracheophyta</taxon>
        <taxon>Spermatophyta</taxon>
        <taxon>Magnoliopsida</taxon>
        <taxon>eudicotyledons</taxon>
        <taxon>Gunneridae</taxon>
        <taxon>Pentapetalae</taxon>
        <taxon>asterids</taxon>
        <taxon>Ericales</taxon>
        <taxon>Theaceae</taxon>
        <taxon>Camellia</taxon>
    </lineage>
</organism>
<dbReference type="EMBL" id="JACBKZ010000002">
    <property type="protein sequence ID" value="KAF5956245.1"/>
    <property type="molecule type" value="Genomic_DNA"/>
</dbReference>
<protein>
    <submittedName>
        <fullName evidence="1">Uncharacterized protein</fullName>
    </submittedName>
</protein>
<sequence>MHECLYLQKINERQHGKIPNDELYNEDAENTSQGANRSIFHTLFPSIISGEYRILSKE</sequence>
<dbReference type="Proteomes" id="UP000593564">
    <property type="component" value="Unassembled WGS sequence"/>
</dbReference>
<gene>
    <name evidence="1" type="ORF">HYC85_003470</name>
</gene>
<dbReference type="AlphaFoldDB" id="A0A7J7HUS3"/>
<reference evidence="1 2" key="2">
    <citation type="submission" date="2020-07" db="EMBL/GenBank/DDBJ databases">
        <title>Genome assembly of wild tea tree DASZ reveals pedigree and selection history of tea varieties.</title>
        <authorList>
            <person name="Zhang W."/>
        </authorList>
    </citation>
    <scope>NUCLEOTIDE SEQUENCE [LARGE SCALE GENOMIC DNA]</scope>
    <source>
        <strain evidence="2">cv. G240</strain>
        <tissue evidence="1">Leaf</tissue>
    </source>
</reference>
<name>A0A7J7HUS3_CAMSI</name>
<reference evidence="2" key="1">
    <citation type="journal article" date="2020" name="Nat. Commun.">
        <title>Genome assembly of wild tea tree DASZ reveals pedigree and selection history of tea varieties.</title>
        <authorList>
            <person name="Zhang W."/>
            <person name="Zhang Y."/>
            <person name="Qiu H."/>
            <person name="Guo Y."/>
            <person name="Wan H."/>
            <person name="Zhang X."/>
            <person name="Scossa F."/>
            <person name="Alseekh S."/>
            <person name="Zhang Q."/>
            <person name="Wang P."/>
            <person name="Xu L."/>
            <person name="Schmidt M.H."/>
            <person name="Jia X."/>
            <person name="Li D."/>
            <person name="Zhu A."/>
            <person name="Guo F."/>
            <person name="Chen W."/>
            <person name="Ni D."/>
            <person name="Usadel B."/>
            <person name="Fernie A.R."/>
            <person name="Wen W."/>
        </authorList>
    </citation>
    <scope>NUCLEOTIDE SEQUENCE [LARGE SCALE GENOMIC DNA]</scope>
    <source>
        <strain evidence="2">cv. G240</strain>
    </source>
</reference>
<accession>A0A7J7HUS3</accession>
<keyword evidence="2" id="KW-1185">Reference proteome</keyword>
<evidence type="ECO:0000313" key="1">
    <source>
        <dbReference type="EMBL" id="KAF5956245.1"/>
    </source>
</evidence>
<evidence type="ECO:0000313" key="2">
    <source>
        <dbReference type="Proteomes" id="UP000593564"/>
    </source>
</evidence>
<comment type="caution">
    <text evidence="1">The sequence shown here is derived from an EMBL/GenBank/DDBJ whole genome shotgun (WGS) entry which is preliminary data.</text>
</comment>
<proteinExistence type="predicted"/>